<dbReference type="InterPro" id="IPR038763">
    <property type="entry name" value="DHH_sf"/>
</dbReference>
<sequence>MTYIDVFNGDADGICSLVQLRLATPRNAQLVTGIKRDINLLKNVEASVGDEVTVLDISMQKNHEDLERLLLNGAEIFYADHHNPGEQVAHPNLSAYIDVSPSVCTALIVDKYLNGQYHLWAITAAYGDNLTSVADGLSSKYGLSSKQSKVLQELGIYLNYNGYGANLDDLFYHPAALYQACVQFSSPLEFIEQDNKVFDTLQTGYRADILAAQSEKMFHETTTLSALILPNETWARRVSGVYSNQLSNENPDRAHLILTQKHDGDYLVSIRAPLNKLAGADEVAAQFKTGGGRKGAAGINALSEKDIPALIVLMETRYS</sequence>
<name>A0A0A0BF13_9GAMM</name>
<organism evidence="1 2">
    <name type="scientific">Methylophaga thiooxydans</name>
    <dbReference type="NCBI Taxonomy" id="392484"/>
    <lineage>
        <taxon>Bacteria</taxon>
        <taxon>Pseudomonadati</taxon>
        <taxon>Pseudomonadota</taxon>
        <taxon>Gammaproteobacteria</taxon>
        <taxon>Thiotrichales</taxon>
        <taxon>Piscirickettsiaceae</taxon>
        <taxon>Methylophaga</taxon>
    </lineage>
</organism>
<evidence type="ECO:0000313" key="1">
    <source>
        <dbReference type="EMBL" id="KGM06556.1"/>
    </source>
</evidence>
<dbReference type="RefSeq" id="WP_036314338.1">
    <property type="nucleotide sequence ID" value="NZ_JRQD01000004.1"/>
</dbReference>
<protein>
    <recommendedName>
        <fullName evidence="3">DHHA1 domain-containing protein</fullName>
    </recommendedName>
</protein>
<dbReference type="STRING" id="392484.LP43_1778"/>
<comment type="caution">
    <text evidence="1">The sequence shown here is derived from an EMBL/GenBank/DDBJ whole genome shotgun (WGS) entry which is preliminary data.</text>
</comment>
<reference evidence="1 2" key="1">
    <citation type="submission" date="2014-09" db="EMBL/GenBank/DDBJ databases">
        <authorList>
            <person name="Grob C."/>
            <person name="Taubert M."/>
            <person name="Howat A.M."/>
            <person name="Burns O.J."/>
            <person name="Dixon J.L."/>
            <person name="Chen Y."/>
            <person name="Murrell J.C."/>
        </authorList>
    </citation>
    <scope>NUCLEOTIDE SEQUENCE [LARGE SCALE GENOMIC DNA]</scope>
    <source>
        <strain evidence="1">L4</strain>
    </source>
</reference>
<accession>A0A0A0BF13</accession>
<dbReference type="AlphaFoldDB" id="A0A0A0BF13"/>
<gene>
    <name evidence="1" type="ORF">LP43_1778</name>
</gene>
<dbReference type="EMBL" id="JRQD01000004">
    <property type="protein sequence ID" value="KGM06556.1"/>
    <property type="molecule type" value="Genomic_DNA"/>
</dbReference>
<dbReference type="SUPFAM" id="SSF64182">
    <property type="entry name" value="DHH phosphoesterases"/>
    <property type="match status" value="1"/>
</dbReference>
<dbReference type="Proteomes" id="UP000029999">
    <property type="component" value="Unassembled WGS sequence"/>
</dbReference>
<evidence type="ECO:0000313" key="2">
    <source>
        <dbReference type="Proteomes" id="UP000029999"/>
    </source>
</evidence>
<proteinExistence type="predicted"/>
<evidence type="ECO:0008006" key="3">
    <source>
        <dbReference type="Google" id="ProtNLM"/>
    </source>
</evidence>